<dbReference type="InterPro" id="IPR018385">
    <property type="entry name" value="C4_dicarb_anaerob_car-like"/>
</dbReference>
<comment type="similarity">
    <text evidence="2">Belongs to the DcuC/DcuD transporter (TC 2.A.61) family.</text>
</comment>
<evidence type="ECO:0000256" key="7">
    <source>
        <dbReference type="ARBA" id="ARBA00023136"/>
    </source>
</evidence>
<feature type="transmembrane region" description="Helical" evidence="8">
    <location>
        <begin position="237"/>
        <end position="257"/>
    </location>
</feature>
<evidence type="ECO:0000256" key="6">
    <source>
        <dbReference type="ARBA" id="ARBA00022989"/>
    </source>
</evidence>
<dbReference type="EMBL" id="PYOC01000002">
    <property type="protein sequence ID" value="PSV48286.1"/>
    <property type="molecule type" value="Genomic_DNA"/>
</dbReference>
<dbReference type="NCBIfam" id="NF037994">
    <property type="entry name" value="DcuC_1"/>
    <property type="match status" value="1"/>
</dbReference>
<feature type="transmembrane region" description="Helical" evidence="8">
    <location>
        <begin position="25"/>
        <end position="47"/>
    </location>
</feature>
<dbReference type="Proteomes" id="UP000241803">
    <property type="component" value="Unassembled WGS sequence"/>
</dbReference>
<gene>
    <name evidence="9" type="ORF">C9J47_07095</name>
</gene>
<organism evidence="9 10">
    <name type="scientific">Photobacterium indicum</name>
    <dbReference type="NCBI Taxonomy" id="81447"/>
    <lineage>
        <taxon>Bacteria</taxon>
        <taxon>Pseudomonadati</taxon>
        <taxon>Pseudomonadota</taxon>
        <taxon>Gammaproteobacteria</taxon>
        <taxon>Vibrionales</taxon>
        <taxon>Vibrionaceae</taxon>
        <taxon>Photobacterium</taxon>
    </lineage>
</organism>
<dbReference type="InterPro" id="IPR004669">
    <property type="entry name" value="C4_dicarb_anaerob_car"/>
</dbReference>
<dbReference type="NCBIfam" id="NF007937">
    <property type="entry name" value="PRK10654.1"/>
    <property type="match status" value="1"/>
</dbReference>
<keyword evidence="5 8" id="KW-0812">Transmembrane</keyword>
<comment type="subcellular location">
    <subcellularLocation>
        <location evidence="1">Cell membrane</location>
        <topology evidence="1">Multi-pass membrane protein</topology>
    </subcellularLocation>
</comment>
<feature type="transmembrane region" description="Helical" evidence="8">
    <location>
        <begin position="313"/>
        <end position="333"/>
    </location>
</feature>
<feature type="transmembrane region" description="Helical" evidence="8">
    <location>
        <begin position="158"/>
        <end position="176"/>
    </location>
</feature>
<keyword evidence="4" id="KW-1003">Cell membrane</keyword>
<sequence length="455" mass="47378">MLELLIGLVVTIAVGYFIVKSYKPAGVLLTAGLVLLITAGAIGHTVLPSSIASTGNILTDSLEFVKYMLKYRGGGLGMQIMLLCGFASYMTHIGANNVVVKQFSKPLSFIKSPYILLVAAYIVACLMSLAVSSATGLGVLLMATLFPMMTAMGISRPAAVAVCASPAAIILSPTSGDVVVAAEKAGMPLHVFAVETVLPVSICAIIVMAAAAYFWNKYLDKKENTPMEKVNISEMEVKAPAYYAILPFLPIVGVFLFNGETIKGLSLDIYTIVVASIFLGAIVDFVTKRFKGKETLEDLESCYVGMADAFKGVVMLLVAAGVFAQGLMSIGAIDNLIGLAEAAGAGGFALMILLTGLTVAAAIATGSGNAPFYAFVELAPTLAGKMGLNPAFLIIPMLQASNLGRTISPVSGVIVATSGMGKISPFEVVKRTSVPVLCGLITVIIGTMVLVPMYT</sequence>
<evidence type="ECO:0000256" key="8">
    <source>
        <dbReference type="SAM" id="Phobius"/>
    </source>
</evidence>
<dbReference type="NCBIfam" id="TIGR00771">
    <property type="entry name" value="DcuC"/>
    <property type="match status" value="1"/>
</dbReference>
<dbReference type="Pfam" id="PF03606">
    <property type="entry name" value="DcuC"/>
    <property type="match status" value="1"/>
</dbReference>
<keyword evidence="6 8" id="KW-1133">Transmembrane helix</keyword>
<dbReference type="GO" id="GO:0005886">
    <property type="term" value="C:plasma membrane"/>
    <property type="evidence" value="ECO:0007669"/>
    <property type="project" value="UniProtKB-SubCell"/>
</dbReference>
<feature type="transmembrane region" description="Helical" evidence="8">
    <location>
        <begin position="196"/>
        <end position="216"/>
    </location>
</feature>
<evidence type="ECO:0000256" key="5">
    <source>
        <dbReference type="ARBA" id="ARBA00022692"/>
    </source>
</evidence>
<reference evidence="9 10" key="1">
    <citation type="submission" date="2018-03" db="EMBL/GenBank/DDBJ databases">
        <title>Whole genome sequencing of Histamine producing bacteria.</title>
        <authorList>
            <person name="Butler K."/>
        </authorList>
    </citation>
    <scope>NUCLEOTIDE SEQUENCE [LARGE SCALE GENOMIC DNA]</scope>
    <source>
        <strain evidence="9 10">ATCC 19614</strain>
    </source>
</reference>
<evidence type="ECO:0000313" key="9">
    <source>
        <dbReference type="EMBL" id="PSV48286.1"/>
    </source>
</evidence>
<evidence type="ECO:0000256" key="3">
    <source>
        <dbReference type="ARBA" id="ARBA00022448"/>
    </source>
</evidence>
<proteinExistence type="inferred from homology"/>
<evidence type="ECO:0000256" key="4">
    <source>
        <dbReference type="ARBA" id="ARBA00022475"/>
    </source>
</evidence>
<dbReference type="PANTHER" id="PTHR42002">
    <property type="entry name" value="ANAEROBIC C4-DICARBOXYLATE TRANSPORTER DCUC-RELATED"/>
    <property type="match status" value="1"/>
</dbReference>
<feature type="transmembrane region" description="Helical" evidence="8">
    <location>
        <begin position="434"/>
        <end position="454"/>
    </location>
</feature>
<dbReference type="RefSeq" id="WP_107252894.1">
    <property type="nucleotide sequence ID" value="NZ_PYOC01000002.1"/>
</dbReference>
<accession>A0A2T3LAB5</accession>
<comment type="caution">
    <text evidence="9">The sequence shown here is derived from an EMBL/GenBank/DDBJ whole genome shotgun (WGS) entry which is preliminary data.</text>
</comment>
<evidence type="ECO:0000313" key="10">
    <source>
        <dbReference type="Proteomes" id="UP000241803"/>
    </source>
</evidence>
<keyword evidence="3" id="KW-0813">Transport</keyword>
<dbReference type="PANTHER" id="PTHR42002:SF2">
    <property type="entry name" value="ANAEROBIC C4-DICARBOXYLATE TRANSPORTER DCUC-RELATED"/>
    <property type="match status" value="1"/>
</dbReference>
<feature type="transmembrane region" description="Helical" evidence="8">
    <location>
        <begin position="269"/>
        <end position="287"/>
    </location>
</feature>
<protein>
    <submittedName>
        <fullName evidence="9">Anaerobic C4-dicarboxylate transporter DcuC</fullName>
    </submittedName>
</protein>
<feature type="transmembrane region" description="Helical" evidence="8">
    <location>
        <begin position="115"/>
        <end position="146"/>
    </location>
</feature>
<dbReference type="AlphaFoldDB" id="A0A2T3LAB5"/>
<keyword evidence="10" id="KW-1185">Reference proteome</keyword>
<feature type="transmembrane region" description="Helical" evidence="8">
    <location>
        <begin position="345"/>
        <end position="364"/>
    </location>
</feature>
<evidence type="ECO:0000256" key="1">
    <source>
        <dbReference type="ARBA" id="ARBA00004651"/>
    </source>
</evidence>
<feature type="transmembrane region" description="Helical" evidence="8">
    <location>
        <begin position="76"/>
        <end position="95"/>
    </location>
</feature>
<keyword evidence="7 8" id="KW-0472">Membrane</keyword>
<evidence type="ECO:0000256" key="2">
    <source>
        <dbReference type="ARBA" id="ARBA00005275"/>
    </source>
</evidence>
<name>A0A2T3LAB5_9GAMM</name>
<dbReference type="GO" id="GO:0015556">
    <property type="term" value="F:C4-dicarboxylate transmembrane transporter activity"/>
    <property type="evidence" value="ECO:0007669"/>
    <property type="project" value="InterPro"/>
</dbReference>